<name>A0A3D8QP68_9HELO</name>
<proteinExistence type="predicted"/>
<dbReference type="PANTHER" id="PTHR33112">
    <property type="entry name" value="DOMAIN PROTEIN, PUTATIVE-RELATED"/>
    <property type="match status" value="1"/>
</dbReference>
<dbReference type="Proteomes" id="UP000256645">
    <property type="component" value="Unassembled WGS sequence"/>
</dbReference>
<accession>A0A3D8QP68</accession>
<dbReference type="AlphaFoldDB" id="A0A3D8QP68"/>
<evidence type="ECO:0000259" key="1">
    <source>
        <dbReference type="Pfam" id="PF06985"/>
    </source>
</evidence>
<reference evidence="2 3" key="1">
    <citation type="journal article" date="2018" name="IMA Fungus">
        <title>IMA Genome-F 9: Draft genome sequence of Annulohypoxylon stygium, Aspergillus mulundensis, Berkeleyomyces basicola (syn. Thielaviopsis basicola), Ceratocystis smalleyi, two Cercospora beticola strains, Coleophoma cylindrospora, Fusarium fracticaudum, Phialophora cf. hyalina, and Morchella septimelata.</title>
        <authorList>
            <person name="Wingfield B.D."/>
            <person name="Bills G.F."/>
            <person name="Dong Y."/>
            <person name="Huang W."/>
            <person name="Nel W.J."/>
            <person name="Swalarsk-Parry B.S."/>
            <person name="Vaghefi N."/>
            <person name="Wilken P.M."/>
            <person name="An Z."/>
            <person name="de Beer Z.W."/>
            <person name="De Vos L."/>
            <person name="Chen L."/>
            <person name="Duong T.A."/>
            <person name="Gao Y."/>
            <person name="Hammerbacher A."/>
            <person name="Kikkert J.R."/>
            <person name="Li Y."/>
            <person name="Li H."/>
            <person name="Li K."/>
            <person name="Li Q."/>
            <person name="Liu X."/>
            <person name="Ma X."/>
            <person name="Naidoo K."/>
            <person name="Pethybridge S.J."/>
            <person name="Sun J."/>
            <person name="Steenkamp E.T."/>
            <person name="van der Nest M.A."/>
            <person name="van Wyk S."/>
            <person name="Wingfield M.J."/>
            <person name="Xiong C."/>
            <person name="Yue Q."/>
            <person name="Zhang X."/>
        </authorList>
    </citation>
    <scope>NUCLEOTIDE SEQUENCE [LARGE SCALE GENOMIC DNA]</scope>
    <source>
        <strain evidence="2 3">BP6252</strain>
    </source>
</reference>
<dbReference type="InterPro" id="IPR010730">
    <property type="entry name" value="HET"/>
</dbReference>
<comment type="caution">
    <text evidence="2">The sequence shown here is derived from an EMBL/GenBank/DDBJ whole genome shotgun (WGS) entry which is preliminary data.</text>
</comment>
<dbReference type="OrthoDB" id="47007at2759"/>
<dbReference type="EMBL" id="PDLM01000013">
    <property type="protein sequence ID" value="RDW63478.1"/>
    <property type="molecule type" value="Genomic_DNA"/>
</dbReference>
<dbReference type="STRING" id="1849047.A0A3D8QP68"/>
<dbReference type="PANTHER" id="PTHR33112:SF15">
    <property type="entry name" value="HETEROKARYON INCOMPATIBILITY DOMAIN-CONTAINING PROTEIN"/>
    <property type="match status" value="1"/>
</dbReference>
<sequence length="648" mass="72450">MGDIGMFSVFYTSLKRLQSSGESGCSSCGVLANVAQGFSSITELQLEIAVRLFARSCPEISCFCEEFGHVWVQIYRTEPGAFGPAVPSTVFQHIPTLPKISQSAWSDDAQNFLQSRLVQCCQSHPACKLEEARLPSRVVYVGATGDEQVRIIETHAAITGRYTALSYCWGIDVEVKTTTKNLQEYQSGLLLSKLPQTIIDAIRVTRFLGVRYLWVDALCILQDSEADWELEAAEMAQVYEGAFLVIAASSAYSADKGFLHVERENKSILPLRISSIDGSEVFLAARIRPWSGLHKFSHHDDQDPLARRAWCLQEKILSRRLVSFSYDELQWSCRTETTCECGGVAGFSHRPSPEKLQPDNMTAEDAFLFWCHTVGEYSSRQLTFTKDKLAAVAGIAKMLHSKTGSHYIAGLWEDDLIHGLLWSRVPRDRNPPGSYSACTNYRAPSFSWASVDFQVYFPIRIFGSQRVEIPIGFTCEASATLSNNNNPYGQVTNSWLKITAPIVAGLVYPSEYEFYSTFHSGRLGPIEVGLDDNIFVGVDTPSYSQEVLDNSQMARRKKEVETSTAISSADQQGVQAWAIYMGFSPFSNQGDREVKVKGRSGQEIFLIVRRSLLYSDKFERIGFGKIRKEAKDNPVEFSIEDMCKITLI</sequence>
<feature type="domain" description="Heterokaryon incompatibility" evidence="1">
    <location>
        <begin position="162"/>
        <end position="314"/>
    </location>
</feature>
<gene>
    <name evidence="2" type="ORF">BP6252_11023</name>
</gene>
<dbReference type="Pfam" id="PF06985">
    <property type="entry name" value="HET"/>
    <property type="match status" value="1"/>
</dbReference>
<organism evidence="2 3">
    <name type="scientific">Coleophoma cylindrospora</name>
    <dbReference type="NCBI Taxonomy" id="1849047"/>
    <lineage>
        <taxon>Eukaryota</taxon>
        <taxon>Fungi</taxon>
        <taxon>Dikarya</taxon>
        <taxon>Ascomycota</taxon>
        <taxon>Pezizomycotina</taxon>
        <taxon>Leotiomycetes</taxon>
        <taxon>Helotiales</taxon>
        <taxon>Dermateaceae</taxon>
        <taxon>Coleophoma</taxon>
    </lineage>
</organism>
<keyword evidence="3" id="KW-1185">Reference proteome</keyword>
<evidence type="ECO:0000313" key="3">
    <source>
        <dbReference type="Proteomes" id="UP000256645"/>
    </source>
</evidence>
<protein>
    <recommendedName>
        <fullName evidence="1">Heterokaryon incompatibility domain-containing protein</fullName>
    </recommendedName>
</protein>
<evidence type="ECO:0000313" key="2">
    <source>
        <dbReference type="EMBL" id="RDW63478.1"/>
    </source>
</evidence>